<name>A0A6A4L6V1_9ERIC</name>
<evidence type="ECO:0000256" key="1">
    <source>
        <dbReference type="ARBA" id="ARBA00022723"/>
    </source>
</evidence>
<dbReference type="GO" id="GO:0010333">
    <property type="term" value="F:terpene synthase activity"/>
    <property type="evidence" value="ECO:0007669"/>
    <property type="project" value="InterPro"/>
</dbReference>
<dbReference type="SFLD" id="SFLDS00005">
    <property type="entry name" value="Isoprenoid_Synthase_Type_I"/>
    <property type="match status" value="1"/>
</dbReference>
<evidence type="ECO:0000259" key="4">
    <source>
        <dbReference type="Pfam" id="PF03936"/>
    </source>
</evidence>
<dbReference type="InterPro" id="IPR005630">
    <property type="entry name" value="Terpene_synthase_metal-bd"/>
</dbReference>
<dbReference type="InterPro" id="IPR036965">
    <property type="entry name" value="Terpene_synth_N_sf"/>
</dbReference>
<dbReference type="Gene3D" id="1.10.600.10">
    <property type="entry name" value="Farnesyl Diphosphate Synthase"/>
    <property type="match status" value="1"/>
</dbReference>
<dbReference type="Pfam" id="PF01397">
    <property type="entry name" value="Terpene_synth"/>
    <property type="match status" value="1"/>
</dbReference>
<feature type="domain" description="Terpene synthase metal-binding" evidence="4">
    <location>
        <begin position="253"/>
        <end position="492"/>
    </location>
</feature>
<dbReference type="GO" id="GO:0016102">
    <property type="term" value="P:diterpenoid biosynthetic process"/>
    <property type="evidence" value="ECO:0007669"/>
    <property type="project" value="InterPro"/>
</dbReference>
<dbReference type="InterPro" id="IPR008930">
    <property type="entry name" value="Terpenoid_cyclase/PrenylTrfase"/>
</dbReference>
<evidence type="ECO:0000259" key="3">
    <source>
        <dbReference type="Pfam" id="PF01397"/>
    </source>
</evidence>
<dbReference type="Gene3D" id="1.50.10.130">
    <property type="entry name" value="Terpene synthase, N-terminal domain"/>
    <property type="match status" value="1"/>
</dbReference>
<dbReference type="InterPro" id="IPR050148">
    <property type="entry name" value="Terpene_synthase-like"/>
</dbReference>
<evidence type="ECO:0000313" key="5">
    <source>
        <dbReference type="EMBL" id="KAE9456156.1"/>
    </source>
</evidence>
<dbReference type="FunFam" id="1.10.600.10:FF:000007">
    <property type="entry name" value="Isoprene synthase, chloroplastic"/>
    <property type="match status" value="1"/>
</dbReference>
<dbReference type="GO" id="GO:0000287">
    <property type="term" value="F:magnesium ion binding"/>
    <property type="evidence" value="ECO:0007669"/>
    <property type="project" value="InterPro"/>
</dbReference>
<comment type="caution">
    <text evidence="5">The sequence shown here is derived from an EMBL/GenBank/DDBJ whole genome shotgun (WGS) entry which is preliminary data.</text>
</comment>
<accession>A0A6A4L6V1</accession>
<sequence length="548" mass="62478">MTMPSAPPSTEMVIKGGNNSVLATVLHPQVLPSKVDDNTKMLELQERTQLALRTASSEATTTDALKLVDTLQRLGIGYHFQEDINALLEQFSDGPNPLDDEDLFTAALCFRLLRHNGYQMSPSTTDIFRKFMDKSGKFKDSMSTDINGMLSLYEASYLGTYGEDVLNHAMEFTEAKLRQSIPLMAPQLGRHYSHALELPRHLRMERLESRRFIGEYGRESDQSPYLVELAKLDYNKVQSLHQAELTEISRWWKQLGLVEKLGFGRDRPMECYLWTVGLLPEPKYSNCRIELAKTIAILLVLDDIFDSYGSLDELVLFTDAIQRWDLSAMEQLPQYMKICYMALYNTTNEIGYNILKQHGWTVVPHLKRTWINMIEAFLVEAEWFKNGYVPNLEEYLENGVTTAGSYMALVHIFFLIGQGVNKETIGMMDPYPKLFSSSGRILRLWDDLGTATDEQERGDVASSIDCFRREKNLSSEGEARKQVKQLIRSLWKVLNGEFTAPKALPLPLIKASLNMSRTAQVVYQHGDNNKFCSVDDCVNSLFFTPIVF</sequence>
<dbReference type="InterPro" id="IPR044814">
    <property type="entry name" value="Terpene_cyclase_plant_C1"/>
</dbReference>
<dbReference type="InterPro" id="IPR001906">
    <property type="entry name" value="Terpene_synth_N"/>
</dbReference>
<organism evidence="5 6">
    <name type="scientific">Rhododendron williamsianum</name>
    <dbReference type="NCBI Taxonomy" id="262921"/>
    <lineage>
        <taxon>Eukaryota</taxon>
        <taxon>Viridiplantae</taxon>
        <taxon>Streptophyta</taxon>
        <taxon>Embryophyta</taxon>
        <taxon>Tracheophyta</taxon>
        <taxon>Spermatophyta</taxon>
        <taxon>Magnoliopsida</taxon>
        <taxon>eudicotyledons</taxon>
        <taxon>Gunneridae</taxon>
        <taxon>Pentapetalae</taxon>
        <taxon>asterids</taxon>
        <taxon>Ericales</taxon>
        <taxon>Ericaceae</taxon>
        <taxon>Ericoideae</taxon>
        <taxon>Rhodoreae</taxon>
        <taxon>Rhododendron</taxon>
    </lineage>
</organism>
<protein>
    <submittedName>
        <fullName evidence="5">Uncharacterized protein</fullName>
    </submittedName>
</protein>
<keyword evidence="6" id="KW-1185">Reference proteome</keyword>
<dbReference type="PANTHER" id="PTHR31225">
    <property type="entry name" value="OS04G0344100 PROTEIN-RELATED"/>
    <property type="match status" value="1"/>
</dbReference>
<evidence type="ECO:0000256" key="2">
    <source>
        <dbReference type="ARBA" id="ARBA00022842"/>
    </source>
</evidence>
<dbReference type="InterPro" id="IPR034741">
    <property type="entry name" value="Terpene_cyclase-like_1_C"/>
</dbReference>
<dbReference type="Proteomes" id="UP000428333">
    <property type="component" value="Linkage Group LG07"/>
</dbReference>
<evidence type="ECO:0000313" key="6">
    <source>
        <dbReference type="Proteomes" id="UP000428333"/>
    </source>
</evidence>
<dbReference type="SFLD" id="SFLDG01019">
    <property type="entry name" value="Terpene_Cyclase_Like_1_C_Termi"/>
    <property type="match status" value="1"/>
</dbReference>
<proteinExistence type="predicted"/>
<dbReference type="CDD" id="cd00684">
    <property type="entry name" value="Terpene_cyclase_plant_C1"/>
    <property type="match status" value="1"/>
</dbReference>
<dbReference type="SUPFAM" id="SSF48239">
    <property type="entry name" value="Terpenoid cyclases/Protein prenyltransferases"/>
    <property type="match status" value="1"/>
</dbReference>
<dbReference type="SUPFAM" id="SSF48576">
    <property type="entry name" value="Terpenoid synthases"/>
    <property type="match status" value="1"/>
</dbReference>
<reference evidence="5 6" key="1">
    <citation type="journal article" date="2019" name="Genome Biol. Evol.">
        <title>The Rhododendron genome and chromosomal organization provide insight into shared whole-genome duplications across the heath family (Ericaceae).</title>
        <authorList>
            <person name="Soza V.L."/>
            <person name="Lindsley D."/>
            <person name="Waalkes A."/>
            <person name="Ramage E."/>
            <person name="Patwardhan R.P."/>
            <person name="Burton J.N."/>
            <person name="Adey A."/>
            <person name="Kumar A."/>
            <person name="Qiu R."/>
            <person name="Shendure J."/>
            <person name="Hall B."/>
        </authorList>
    </citation>
    <scope>NUCLEOTIDE SEQUENCE [LARGE SCALE GENOMIC DNA]</scope>
    <source>
        <strain evidence="5">RSF 1966-606</strain>
    </source>
</reference>
<keyword evidence="1" id="KW-0479">Metal-binding</keyword>
<dbReference type="EMBL" id="QEFC01001756">
    <property type="protein sequence ID" value="KAE9456156.1"/>
    <property type="molecule type" value="Genomic_DNA"/>
</dbReference>
<dbReference type="OrthoDB" id="1936865at2759"/>
<gene>
    <name evidence="5" type="ORF">C3L33_11942</name>
</gene>
<dbReference type="AlphaFoldDB" id="A0A6A4L6V1"/>
<dbReference type="InterPro" id="IPR008949">
    <property type="entry name" value="Isoprenoid_synthase_dom_sf"/>
</dbReference>
<feature type="non-terminal residue" evidence="5">
    <location>
        <position position="1"/>
    </location>
</feature>
<keyword evidence="2" id="KW-0460">Magnesium</keyword>
<feature type="domain" description="Terpene synthase N-terminal" evidence="3">
    <location>
        <begin position="40"/>
        <end position="195"/>
    </location>
</feature>
<dbReference type="Pfam" id="PF03936">
    <property type="entry name" value="Terpene_synth_C"/>
    <property type="match status" value="1"/>
</dbReference>
<dbReference type="PANTHER" id="PTHR31225:SF137">
    <property type="entry name" value="TERPENE SYNTHASE 11-RELATED"/>
    <property type="match status" value="1"/>
</dbReference>